<evidence type="ECO:0000313" key="1">
    <source>
        <dbReference type="EMBL" id="ACV78903.1"/>
    </source>
</evidence>
<dbReference type="InParanoid" id="C8X7F0"/>
<protein>
    <submittedName>
        <fullName evidence="1">Uncharacterized protein</fullName>
    </submittedName>
</protein>
<dbReference type="KEGG" id="nml:Namu_2543"/>
<dbReference type="HOGENOM" id="CLU_2586037_0_0_11"/>
<dbReference type="RefSeq" id="WP_015747785.1">
    <property type="nucleotide sequence ID" value="NC_013235.1"/>
</dbReference>
<dbReference type="EMBL" id="CP001737">
    <property type="protein sequence ID" value="ACV78903.1"/>
    <property type="molecule type" value="Genomic_DNA"/>
</dbReference>
<dbReference type="AlphaFoldDB" id="C8X7F0"/>
<reference evidence="2" key="1">
    <citation type="submission" date="2009-09" db="EMBL/GenBank/DDBJ databases">
        <title>The complete genome of Nakamurella multipartita DSM 44233.</title>
        <authorList>
            <consortium name="US DOE Joint Genome Institute (JGI-PGF)"/>
            <person name="Lucas S."/>
            <person name="Copeland A."/>
            <person name="Lapidus A."/>
            <person name="Glavina del Rio T."/>
            <person name="Dalin E."/>
            <person name="Tice H."/>
            <person name="Bruce D."/>
            <person name="Goodwin L."/>
            <person name="Pitluck S."/>
            <person name="Kyrpides N."/>
            <person name="Mavromatis K."/>
            <person name="Ivanova N."/>
            <person name="Ovchinnikova G."/>
            <person name="Sims D."/>
            <person name="Meincke L."/>
            <person name="Brettin T."/>
            <person name="Detter J.C."/>
            <person name="Han C."/>
            <person name="Larimer F."/>
            <person name="Land M."/>
            <person name="Hauser L."/>
            <person name="Markowitz V."/>
            <person name="Cheng J.-F."/>
            <person name="Hugenholtz P."/>
            <person name="Woyke T."/>
            <person name="Wu D."/>
            <person name="Klenk H.-P."/>
            <person name="Eisen J.A."/>
        </authorList>
    </citation>
    <scope>NUCLEOTIDE SEQUENCE [LARGE SCALE GENOMIC DNA]</scope>
    <source>
        <strain evidence="2">ATCC 700099 / DSM 44233 / CIP 104796 / JCM 9543 / NBRC 105858 / Y-104</strain>
    </source>
</reference>
<dbReference type="Proteomes" id="UP000002218">
    <property type="component" value="Chromosome"/>
</dbReference>
<sequence length="80" mass="8897">MTTPEDQPFTYTRAWCYQRPLVEVVLAAVALDPDGDGEPVGWIKQVGTERRACGWLRRSRLHKHAGFDPQCPDCGNAALA</sequence>
<keyword evidence="2" id="KW-1185">Reference proteome</keyword>
<proteinExistence type="predicted"/>
<gene>
    <name evidence="1" type="ordered locus">Namu_2543</name>
</gene>
<name>C8X7F0_NAKMY</name>
<accession>C8X7F0</accession>
<organism evidence="1 2">
    <name type="scientific">Nakamurella multipartita (strain ATCC 700099 / DSM 44233 / CIP 104796 / JCM 9543 / NBRC 105858 / Y-104)</name>
    <name type="common">Microsphaera multipartita</name>
    <dbReference type="NCBI Taxonomy" id="479431"/>
    <lineage>
        <taxon>Bacteria</taxon>
        <taxon>Bacillati</taxon>
        <taxon>Actinomycetota</taxon>
        <taxon>Actinomycetes</taxon>
        <taxon>Nakamurellales</taxon>
        <taxon>Nakamurellaceae</taxon>
        <taxon>Nakamurella</taxon>
    </lineage>
</organism>
<evidence type="ECO:0000313" key="2">
    <source>
        <dbReference type="Proteomes" id="UP000002218"/>
    </source>
</evidence>
<reference evidence="1 2" key="2">
    <citation type="journal article" date="2010" name="Stand. Genomic Sci.">
        <title>Complete genome sequence of Nakamurella multipartita type strain (Y-104).</title>
        <authorList>
            <person name="Tice H."/>
            <person name="Mayilraj S."/>
            <person name="Sims D."/>
            <person name="Lapidus A."/>
            <person name="Nolan M."/>
            <person name="Lucas S."/>
            <person name="Glavina Del Rio T."/>
            <person name="Copeland A."/>
            <person name="Cheng J.F."/>
            <person name="Meincke L."/>
            <person name="Bruce D."/>
            <person name="Goodwin L."/>
            <person name="Pitluck S."/>
            <person name="Ivanova N."/>
            <person name="Mavromatis K."/>
            <person name="Ovchinnikova G."/>
            <person name="Pati A."/>
            <person name="Chen A."/>
            <person name="Palaniappan K."/>
            <person name="Land M."/>
            <person name="Hauser L."/>
            <person name="Chang Y.J."/>
            <person name="Jeffries C.D."/>
            <person name="Detter J.C."/>
            <person name="Brettin T."/>
            <person name="Rohde M."/>
            <person name="Goker M."/>
            <person name="Bristow J."/>
            <person name="Eisen J.A."/>
            <person name="Markowitz V."/>
            <person name="Hugenholtz P."/>
            <person name="Kyrpides N.C."/>
            <person name="Klenk H.P."/>
            <person name="Chen F."/>
        </authorList>
    </citation>
    <scope>NUCLEOTIDE SEQUENCE [LARGE SCALE GENOMIC DNA]</scope>
    <source>
        <strain evidence="2">ATCC 700099 / DSM 44233 / CIP 104796 / JCM 9543 / NBRC 105858 / Y-104</strain>
    </source>
</reference>